<proteinExistence type="predicted"/>
<evidence type="ECO:0000256" key="1">
    <source>
        <dbReference type="SAM" id="Phobius"/>
    </source>
</evidence>
<reference evidence="2 3" key="1">
    <citation type="submission" date="2018-05" db="EMBL/GenBank/DDBJ databases">
        <title>Leucothrix arctica sp. nov., isolated from Arctic seawater.</title>
        <authorList>
            <person name="Choi A."/>
            <person name="Baek K."/>
        </authorList>
    </citation>
    <scope>NUCLEOTIDE SEQUENCE [LARGE SCALE GENOMIC DNA]</scope>
    <source>
        <strain evidence="2 3">IMCC9719</strain>
    </source>
</reference>
<evidence type="ECO:0000313" key="2">
    <source>
        <dbReference type="EMBL" id="PWQ97910.1"/>
    </source>
</evidence>
<gene>
    <name evidence="2" type="ORF">DKT75_05450</name>
</gene>
<comment type="caution">
    <text evidence="2">The sequence shown here is derived from an EMBL/GenBank/DDBJ whole genome shotgun (WGS) entry which is preliminary data.</text>
</comment>
<dbReference type="Proteomes" id="UP000245506">
    <property type="component" value="Unassembled WGS sequence"/>
</dbReference>
<keyword evidence="1" id="KW-0812">Transmembrane</keyword>
<keyword evidence="1" id="KW-0472">Membrane</keyword>
<keyword evidence="1" id="KW-1133">Transmembrane helix</keyword>
<feature type="transmembrane region" description="Helical" evidence="1">
    <location>
        <begin position="174"/>
        <end position="197"/>
    </location>
</feature>
<feature type="transmembrane region" description="Helical" evidence="1">
    <location>
        <begin position="320"/>
        <end position="343"/>
    </location>
</feature>
<sequence length="635" mass="72292">MEFLFAIFFIIGVPLLIFIVLHSHKEQKRTKEALNNLPETHIREMTEEDLAVMQHYYNNGLVATPKMKSRWGKIYTINVYSISIKRHRPHRGIPYSTFSITLDNRGVVVYIPREIEHKFSEGRQFSDKTIEVMFDRRGVVLHEIEGVSGLRTLYQQRRIGSHDRRPATSVEQSSFLLSRWSTVSNSVLMFCVVPWVMPAVNELGLDGFLFVYVPLSIPILYFLRKGYIKSREIIQLSGELSYHRGKGQYQVNGQPLKLSSNWLKRLEAKGKKLGHVKVEAMLHTLGLSEDSHPIHQYQPISLKGTDLDLTINNLPVARSWFLTLFIGAFVSVNVFATPVPTLFSEVMNSSKSLFSSSELSSSSGLYDAKKVGDGQAISTHGLAIPYIDAENHCRYMDSDHCPELDALFFVKDKAATLEQYPDFAQMSAALLPAKMIDTSYQSLGLVSVLDHPIDRLSKSDFAYLVEVLDSPLVEKLPSAKGIRQLIRTERARGQALAAGLEQLRDEALQVVQQHLDKDMLTLYKLSHQEGVVAKGYNLTFFDGWLTSYGMRRHDLYISPNEYQKLIDDLSIYPVTAPIDGVLNRYKNTNYKTTVTNEHYSVSSFITAIVLSLVWLSSLLYTLYLLWLAFSRFRLR</sequence>
<dbReference type="EMBL" id="QGKL01000016">
    <property type="protein sequence ID" value="PWQ97910.1"/>
    <property type="molecule type" value="Genomic_DNA"/>
</dbReference>
<protein>
    <submittedName>
        <fullName evidence="2">Uncharacterized protein</fullName>
    </submittedName>
</protein>
<dbReference type="AlphaFoldDB" id="A0A317CNL6"/>
<feature type="transmembrane region" description="Helical" evidence="1">
    <location>
        <begin position="604"/>
        <end position="629"/>
    </location>
</feature>
<evidence type="ECO:0000313" key="3">
    <source>
        <dbReference type="Proteomes" id="UP000245506"/>
    </source>
</evidence>
<feature type="transmembrane region" description="Helical" evidence="1">
    <location>
        <begin position="203"/>
        <end position="223"/>
    </location>
</feature>
<organism evidence="2 3">
    <name type="scientific">Leucothrix arctica</name>
    <dbReference type="NCBI Taxonomy" id="1481894"/>
    <lineage>
        <taxon>Bacteria</taxon>
        <taxon>Pseudomonadati</taxon>
        <taxon>Pseudomonadota</taxon>
        <taxon>Gammaproteobacteria</taxon>
        <taxon>Thiotrichales</taxon>
        <taxon>Thiotrichaceae</taxon>
        <taxon>Leucothrix</taxon>
    </lineage>
</organism>
<name>A0A317CNL6_9GAMM</name>
<accession>A0A317CNL6</accession>
<keyword evidence="3" id="KW-1185">Reference proteome</keyword>
<dbReference type="RefSeq" id="WP_109822416.1">
    <property type="nucleotide sequence ID" value="NZ_QGKL01000016.1"/>
</dbReference>
<feature type="transmembrane region" description="Helical" evidence="1">
    <location>
        <begin position="6"/>
        <end position="23"/>
    </location>
</feature>